<feature type="compositionally biased region" description="Basic residues" evidence="1">
    <location>
        <begin position="358"/>
        <end position="370"/>
    </location>
</feature>
<feature type="compositionally biased region" description="Polar residues" evidence="1">
    <location>
        <begin position="383"/>
        <end position="397"/>
    </location>
</feature>
<evidence type="ECO:0000313" key="2">
    <source>
        <dbReference type="EMBL" id="TFY55162.1"/>
    </source>
</evidence>
<name>A0A4Y9XZD7_9APHY</name>
<feature type="region of interest" description="Disordered" evidence="1">
    <location>
        <begin position="700"/>
        <end position="747"/>
    </location>
</feature>
<comment type="caution">
    <text evidence="2">The sequence shown here is derived from an EMBL/GenBank/DDBJ whole genome shotgun (WGS) entry which is preliminary data.</text>
</comment>
<proteinExistence type="predicted"/>
<dbReference type="AlphaFoldDB" id="A0A4Y9XZD7"/>
<feature type="region of interest" description="Disordered" evidence="1">
    <location>
        <begin position="1057"/>
        <end position="1080"/>
    </location>
</feature>
<feature type="compositionally biased region" description="Basic and acidic residues" evidence="1">
    <location>
        <begin position="441"/>
        <end position="457"/>
    </location>
</feature>
<feature type="non-terminal residue" evidence="2">
    <location>
        <position position="1080"/>
    </location>
</feature>
<dbReference type="EMBL" id="SEKV01000619">
    <property type="protein sequence ID" value="TFY55162.1"/>
    <property type="molecule type" value="Genomic_DNA"/>
</dbReference>
<feature type="compositionally biased region" description="Basic and acidic residues" evidence="1">
    <location>
        <begin position="126"/>
        <end position="139"/>
    </location>
</feature>
<feature type="compositionally biased region" description="Basic and acidic residues" evidence="1">
    <location>
        <begin position="302"/>
        <end position="330"/>
    </location>
</feature>
<feature type="compositionally biased region" description="Low complexity" evidence="1">
    <location>
        <begin position="248"/>
        <end position="266"/>
    </location>
</feature>
<feature type="compositionally biased region" description="Polar residues" evidence="1">
    <location>
        <begin position="417"/>
        <end position="428"/>
    </location>
</feature>
<sequence>MSTDSENTGTGRLSATSDLRRHWITFTIIGATLPCNLRVPIPWAHLEELESFTHQRNYFALNKSPPPHESFKHIPPFQDDDTNPYEFDITWDDTRAYEERLARISNVSTGHDRPRRTSNKQAWSDPKTETPDRTRRYDPHVAATRQRGRPDVNGIPKGIDLSATPNSSDEQPVNEDAESASSASPHLDPPKEEQVGKRDKQTSGMRALDEPHRSHLCPRNSLIVEMSENTARRTPPHVASGSPPPQKSPKGPNGPNATANAAATTPKDQASPNNPWKGAGILPGRPGSPSFAEVASNKPSSRMKDITDTLAAQKEEQAAREKTAGAKASEEAQPPEPKQSGTVDVENPPVPPQATTLQKKKKKNASKKLIAHIGLGLPLPPTTGASDTDAPTPSRDASGQRKRRRTSDRAEDGGNKPGSQSAATRVQNTPSPSPTRPISPIDEHELTPGYNSEREPTVGELDAFNGLNPATINPVNRPPPFTLPPTEWEASREGAWTVPTAQNDALNWGAYIQDTDFELPQTQQPRNETPGYFEDPEMDDLIRSVGFPTLHGRTRMNDPQEPTAPSNQRHPVHSYVSQGGASRITVPMYAPVPTDPRTYSTNVAYPPPPELRTYARHDNGHGPRPPPSMGQEQYPRLASRNEQLPHAMHLPCVRVTTGSQVGRLLLPLLPVSTTPWASRNTRARTPASVDGRQLYAAQANGQQQYDSAGIEPSSRYPNYPPGANLAPATAGPSNTAPAHATDGPTHAYQAYGGQTSLPRHMWIQATVTPAPHGDWRPIQGETFYFKQDGQCPTRHSGWLSSLRPAVLASFVGHGARDNDPDSWDRMERLRKLLTEEFGVPVPELYLPNTADGNRPRLNSDPVYLLVQGITSDQQGALVRKKYHVTKELQVHFSDLSLAPSTWIGSFEKKDAFGPMTPEQILPFFRATFNREPLRSLTIDTIERDKKLGRLSKWGITPTNIAYEITIQSIRVRTVARRSTGGGNDPIVQLYCESPTFHPHDWTIWRDIAREQPYSTEHGAKAALIRNAVKCKMCHSVDHPIGLCDLPTVPGWNGPTIEEVTNWSQPDHHQEDRGATRGRGG</sequence>
<protein>
    <submittedName>
        <fullName evidence="2">Uncharacterized protein</fullName>
    </submittedName>
</protein>
<reference evidence="2 3" key="1">
    <citation type="submission" date="2019-01" db="EMBL/GenBank/DDBJ databases">
        <title>Genome sequencing of the rare red list fungi Fomitopsis rosea.</title>
        <authorList>
            <person name="Buettner E."/>
            <person name="Kellner H."/>
        </authorList>
    </citation>
    <scope>NUCLEOTIDE SEQUENCE [LARGE SCALE GENOMIC DNA]</scope>
    <source>
        <strain evidence="2 3">DSM 105464</strain>
    </source>
</reference>
<organism evidence="2 3">
    <name type="scientific">Rhodofomes roseus</name>
    <dbReference type="NCBI Taxonomy" id="34475"/>
    <lineage>
        <taxon>Eukaryota</taxon>
        <taxon>Fungi</taxon>
        <taxon>Dikarya</taxon>
        <taxon>Basidiomycota</taxon>
        <taxon>Agaricomycotina</taxon>
        <taxon>Agaricomycetes</taxon>
        <taxon>Polyporales</taxon>
        <taxon>Rhodofomes</taxon>
    </lineage>
</organism>
<feature type="region of interest" description="Disordered" evidence="1">
    <location>
        <begin position="105"/>
        <end position="457"/>
    </location>
</feature>
<evidence type="ECO:0000313" key="3">
    <source>
        <dbReference type="Proteomes" id="UP000298390"/>
    </source>
</evidence>
<accession>A0A4Y9XZD7</accession>
<feature type="compositionally biased region" description="Polar residues" evidence="1">
    <location>
        <begin position="563"/>
        <end position="574"/>
    </location>
</feature>
<dbReference type="Proteomes" id="UP000298390">
    <property type="component" value="Unassembled WGS sequence"/>
</dbReference>
<gene>
    <name evidence="2" type="ORF">EVJ58_g8418</name>
</gene>
<feature type="region of interest" description="Disordered" evidence="1">
    <location>
        <begin position="552"/>
        <end position="574"/>
    </location>
</feature>
<feature type="compositionally biased region" description="Basic and acidic residues" evidence="1">
    <location>
        <begin position="188"/>
        <end position="213"/>
    </location>
</feature>
<feature type="compositionally biased region" description="Basic and acidic residues" evidence="1">
    <location>
        <begin position="1065"/>
        <end position="1074"/>
    </location>
</feature>
<evidence type="ECO:0000256" key="1">
    <source>
        <dbReference type="SAM" id="MobiDB-lite"/>
    </source>
</evidence>